<accession>A0ABR1RRV2</accession>
<sequence>MSGPQPGGVEVNSHASAANVARTVCIANQDNTIGAAQSSSSSSWKNSNNNTHFVTNNNYATLPTPWPPDPAVAYILNRLLPRDAAIWSVEQGLFVSPDEYARQHNKMNVRSMMYDTINVFEHIASFFTELLNHGRSFMKEKDVEHMELQIQNIAAVLSAADAKAKSMGKVNPDDGVVLHAPQAGEYSQIRIIGNALVRLLSSSNRISSQSIDDNPLPSHQGGIFLHDLDEATRRGMSRQFPTLTPEEGLTISDLSNYLKFDKTALRKDVERCSSVSIVKPPSMMQRLSKLTRRDEFQGWLLKTSQASAIVVHGNFQERIAMTPLSYLCARIVKEYTGKPGFIILAHFCGLHANVRTQDADPKAMLTCLIRQLLLQPAVVGTYDSQTFDKHLLKGLKNRNIETLGKIFKALIRQLRSQSMVVFCLIDSISYYEDPGRKRDTREVLSVLKEVVASQRGRQRKNSDKIAFKLMITAGGKSVNASEYFSRDRILEMNELVDGNTRLKLS</sequence>
<reference evidence="1 2" key="1">
    <citation type="submission" date="2023-01" db="EMBL/GenBank/DDBJ databases">
        <title>Analysis of 21 Apiospora genomes using comparative genomics revels a genus with tremendous synthesis potential of carbohydrate active enzymes and secondary metabolites.</title>
        <authorList>
            <person name="Sorensen T."/>
        </authorList>
    </citation>
    <scope>NUCLEOTIDE SEQUENCE [LARGE SCALE GENOMIC DNA]</scope>
    <source>
        <strain evidence="1 2">CBS 33761</strain>
    </source>
</reference>
<dbReference type="PANTHER" id="PTHR40619">
    <property type="entry name" value="FUNGAL STAND N-TERMINAL GOODBYE DOMAIN-CONTAINING PROTEIN"/>
    <property type="match status" value="1"/>
</dbReference>
<organism evidence="1 2">
    <name type="scientific">Apiospora rasikravindrae</name>
    <dbReference type="NCBI Taxonomy" id="990691"/>
    <lineage>
        <taxon>Eukaryota</taxon>
        <taxon>Fungi</taxon>
        <taxon>Dikarya</taxon>
        <taxon>Ascomycota</taxon>
        <taxon>Pezizomycotina</taxon>
        <taxon>Sordariomycetes</taxon>
        <taxon>Xylariomycetidae</taxon>
        <taxon>Amphisphaeriales</taxon>
        <taxon>Apiosporaceae</taxon>
        <taxon>Apiospora</taxon>
    </lineage>
</organism>
<dbReference type="Proteomes" id="UP001444661">
    <property type="component" value="Unassembled WGS sequence"/>
</dbReference>
<keyword evidence="2" id="KW-1185">Reference proteome</keyword>
<dbReference type="EMBL" id="JAQQWK010000013">
    <property type="protein sequence ID" value="KAK8017694.1"/>
    <property type="molecule type" value="Genomic_DNA"/>
</dbReference>
<protein>
    <submittedName>
        <fullName evidence="1">Uncharacterized protein</fullName>
    </submittedName>
</protein>
<gene>
    <name evidence="1" type="ORF">PG993_014020</name>
</gene>
<dbReference type="PANTHER" id="PTHR40619:SF3">
    <property type="entry name" value="FUNGAL STAND N-TERMINAL GOODBYE DOMAIN-CONTAINING PROTEIN"/>
    <property type="match status" value="1"/>
</dbReference>
<evidence type="ECO:0000313" key="1">
    <source>
        <dbReference type="EMBL" id="KAK8017694.1"/>
    </source>
</evidence>
<name>A0ABR1RRV2_9PEZI</name>
<comment type="caution">
    <text evidence="1">The sequence shown here is derived from an EMBL/GenBank/DDBJ whole genome shotgun (WGS) entry which is preliminary data.</text>
</comment>
<evidence type="ECO:0000313" key="2">
    <source>
        <dbReference type="Proteomes" id="UP001444661"/>
    </source>
</evidence>
<proteinExistence type="predicted"/>